<keyword evidence="1" id="KW-0812">Transmembrane</keyword>
<protein>
    <submittedName>
        <fullName evidence="3">FHA domain-containing protein</fullName>
    </submittedName>
</protein>
<proteinExistence type="predicted"/>
<keyword evidence="1" id="KW-0472">Membrane</keyword>
<dbReference type="PANTHER" id="PTHR23308">
    <property type="entry name" value="NUCLEAR INHIBITOR OF PROTEIN PHOSPHATASE-1"/>
    <property type="match status" value="1"/>
</dbReference>
<dbReference type="InterPro" id="IPR050923">
    <property type="entry name" value="Cell_Proc_Reg/RNA_Proc"/>
</dbReference>
<dbReference type="RefSeq" id="WP_092404015.1">
    <property type="nucleotide sequence ID" value="NZ_FOVF01000001.1"/>
</dbReference>
<feature type="domain" description="FHA" evidence="2">
    <location>
        <begin position="144"/>
        <end position="193"/>
    </location>
</feature>
<keyword evidence="1" id="KW-1133">Transmembrane helix</keyword>
<dbReference type="InterPro" id="IPR000253">
    <property type="entry name" value="FHA_dom"/>
</dbReference>
<dbReference type="CDD" id="cd00060">
    <property type="entry name" value="FHA"/>
    <property type="match status" value="2"/>
</dbReference>
<dbReference type="InterPro" id="IPR032030">
    <property type="entry name" value="YscD_cytoplasmic_dom"/>
</dbReference>
<keyword evidence="4" id="KW-1185">Reference proteome</keyword>
<dbReference type="AlphaFoldDB" id="A0A1I4V874"/>
<dbReference type="InterPro" id="IPR008984">
    <property type="entry name" value="SMAD_FHA_dom_sf"/>
</dbReference>
<dbReference type="EMBL" id="FOVF01000001">
    <property type="protein sequence ID" value="SFM97397.1"/>
    <property type="molecule type" value="Genomic_DNA"/>
</dbReference>
<dbReference type="SUPFAM" id="SSF49879">
    <property type="entry name" value="SMAD/FHA domain"/>
    <property type="match status" value="2"/>
</dbReference>
<dbReference type="SMART" id="SM00240">
    <property type="entry name" value="FHA"/>
    <property type="match status" value="2"/>
</dbReference>
<gene>
    <name evidence="3" type="ORF">SAMN05216289_101207</name>
</gene>
<feature type="transmembrane region" description="Helical" evidence="1">
    <location>
        <begin position="241"/>
        <end position="263"/>
    </location>
</feature>
<evidence type="ECO:0000313" key="4">
    <source>
        <dbReference type="Proteomes" id="UP000198575"/>
    </source>
</evidence>
<reference evidence="3 4" key="1">
    <citation type="submission" date="2016-10" db="EMBL/GenBank/DDBJ databases">
        <authorList>
            <person name="de Groot N.N."/>
        </authorList>
    </citation>
    <scope>NUCLEOTIDE SEQUENCE [LARGE SCALE GENOMIC DNA]</scope>
    <source>
        <strain evidence="3 4">CGMCC 1.7659</strain>
    </source>
</reference>
<dbReference type="Gene3D" id="2.60.200.20">
    <property type="match status" value="2"/>
</dbReference>
<evidence type="ECO:0000259" key="2">
    <source>
        <dbReference type="PROSITE" id="PS50006"/>
    </source>
</evidence>
<dbReference type="Pfam" id="PF00498">
    <property type="entry name" value="FHA"/>
    <property type="match status" value="1"/>
</dbReference>
<organism evidence="3 4">
    <name type="scientific">Dokdonella immobilis</name>
    <dbReference type="NCBI Taxonomy" id="578942"/>
    <lineage>
        <taxon>Bacteria</taxon>
        <taxon>Pseudomonadati</taxon>
        <taxon>Pseudomonadota</taxon>
        <taxon>Gammaproteobacteria</taxon>
        <taxon>Lysobacterales</taxon>
        <taxon>Rhodanobacteraceae</taxon>
        <taxon>Dokdonella</taxon>
    </lineage>
</organism>
<dbReference type="Proteomes" id="UP000198575">
    <property type="component" value="Unassembled WGS sequence"/>
</dbReference>
<dbReference type="Pfam" id="PF16697">
    <property type="entry name" value="Yop-YscD_cpl"/>
    <property type="match status" value="1"/>
</dbReference>
<evidence type="ECO:0000313" key="3">
    <source>
        <dbReference type="EMBL" id="SFM97397.1"/>
    </source>
</evidence>
<evidence type="ECO:0000256" key="1">
    <source>
        <dbReference type="SAM" id="Phobius"/>
    </source>
</evidence>
<sequence length="266" mass="27786">MKLIFPNGEHAAVELGEGITQIGSGSDCQVVLVAPGVAVNHCDVEINGRQAVVRIRDQSVATVLNGRQIAKESPLKPGDLLLFGRIGCRVVASEATPAVAAPKSVPAADDSDGRTRVRMALPKFMLRGVSGATFGRNFALVGTMTIGRQSDCGIPIQAEEISRHHARLQVTAEGVMVEDLGSANGTWINDKRVHTGMLVPGDELRLDTVRFLLLSPGGQAPAATPGPAETVPEPEKTSTPVAIWVIGAVVILGAIAAGVLKFLGKI</sequence>
<accession>A0A1I4V874</accession>
<name>A0A1I4V874_9GAMM</name>
<dbReference type="STRING" id="578942.SAMN05216289_101207"/>
<dbReference type="PROSITE" id="PS50006">
    <property type="entry name" value="FHA_DOMAIN"/>
    <property type="match status" value="1"/>
</dbReference>
<dbReference type="OrthoDB" id="9815482at2"/>